<evidence type="ECO:0000313" key="3">
    <source>
        <dbReference type="Proteomes" id="UP001497482"/>
    </source>
</evidence>
<sequence length="467" mass="50425">MAAALTLEEEQVGHGSGFGSVLCFYVFLLAENVALAAVRKLPNPSIRIFSLRGVFWLGCGLPERVPVDVNSIGGCRVLNVRVIVVLLRDKCHRLLLRVCAEERAPWKLSDPRITVTETPLSITRSNPSQSLNPDRPTTLSYQLPRSTPTNRSGPPPATPLWILFFPKSLSFSVPVLLASVLSVPTPPSNQATQLHRPPPPLHHPSSDQWHDLHIKDPLRPPPRIHLHPRNVTPIGPPPSLLFLSSLGLNPSDYTSSSFLSHPVSSLSSSRIVSVILPDSSPALAISHLPACSHSGGGLREFVLFLIQTSLPTPSLSLVVHPIPLARLSFSDRFLNILLSGPPSRNSALSAVDPLHVLSKPFTPPSLIRLRIASRANQTSSHPLPSITPPQLTASPSRCPAAISPSSPTSGIVRRKPTIQVYPSMVSTSPEVGTPPITPLTSARKGASPSSWNVYPSENFCVPFESDR</sequence>
<protein>
    <submittedName>
        <fullName evidence="2">Uncharacterized protein</fullName>
    </submittedName>
</protein>
<gene>
    <name evidence="2" type="ORF">KC01_LOCUS23466</name>
</gene>
<dbReference type="AlphaFoldDB" id="A0AAV2L0T0"/>
<accession>A0AAV2L0T0</accession>
<dbReference type="Proteomes" id="UP001497482">
    <property type="component" value="Chromosome 20"/>
</dbReference>
<feature type="region of interest" description="Disordered" evidence="1">
    <location>
        <begin position="186"/>
        <end position="208"/>
    </location>
</feature>
<organism evidence="2 3">
    <name type="scientific">Knipowitschia caucasica</name>
    <name type="common">Caucasian dwarf goby</name>
    <name type="synonym">Pomatoschistus caucasicus</name>
    <dbReference type="NCBI Taxonomy" id="637954"/>
    <lineage>
        <taxon>Eukaryota</taxon>
        <taxon>Metazoa</taxon>
        <taxon>Chordata</taxon>
        <taxon>Craniata</taxon>
        <taxon>Vertebrata</taxon>
        <taxon>Euteleostomi</taxon>
        <taxon>Actinopterygii</taxon>
        <taxon>Neopterygii</taxon>
        <taxon>Teleostei</taxon>
        <taxon>Neoteleostei</taxon>
        <taxon>Acanthomorphata</taxon>
        <taxon>Gobiaria</taxon>
        <taxon>Gobiiformes</taxon>
        <taxon>Gobioidei</taxon>
        <taxon>Gobiidae</taxon>
        <taxon>Gobiinae</taxon>
        <taxon>Knipowitschia</taxon>
    </lineage>
</organism>
<dbReference type="EMBL" id="OZ035842">
    <property type="protein sequence ID" value="CAL1594513.1"/>
    <property type="molecule type" value="Genomic_DNA"/>
</dbReference>
<evidence type="ECO:0000256" key="1">
    <source>
        <dbReference type="SAM" id="MobiDB-lite"/>
    </source>
</evidence>
<evidence type="ECO:0000313" key="2">
    <source>
        <dbReference type="EMBL" id="CAL1594513.1"/>
    </source>
</evidence>
<feature type="region of interest" description="Disordered" evidence="1">
    <location>
        <begin position="118"/>
        <end position="154"/>
    </location>
</feature>
<keyword evidence="3" id="KW-1185">Reference proteome</keyword>
<feature type="region of interest" description="Disordered" evidence="1">
    <location>
        <begin position="425"/>
        <end position="448"/>
    </location>
</feature>
<feature type="compositionally biased region" description="Polar residues" evidence="1">
    <location>
        <begin position="118"/>
        <end position="152"/>
    </location>
</feature>
<proteinExistence type="predicted"/>
<reference evidence="2 3" key="1">
    <citation type="submission" date="2024-04" db="EMBL/GenBank/DDBJ databases">
        <authorList>
            <person name="Waldvogel A.-M."/>
            <person name="Schoenle A."/>
        </authorList>
    </citation>
    <scope>NUCLEOTIDE SEQUENCE [LARGE SCALE GENOMIC DNA]</scope>
</reference>
<feature type="compositionally biased region" description="Polar residues" evidence="1">
    <location>
        <begin position="378"/>
        <end position="395"/>
    </location>
</feature>
<feature type="region of interest" description="Disordered" evidence="1">
    <location>
        <begin position="378"/>
        <end position="409"/>
    </location>
</feature>
<name>A0AAV2L0T0_KNICA</name>